<dbReference type="Pfam" id="PF08240">
    <property type="entry name" value="ADH_N"/>
    <property type="match status" value="1"/>
</dbReference>
<accession>A0ABW3AJN0</accession>
<name>A0ABW3AJN0_9MICO</name>
<dbReference type="InterPro" id="IPR036291">
    <property type="entry name" value="NAD(P)-bd_dom_sf"/>
</dbReference>
<keyword evidence="5" id="KW-0560">Oxidoreductase</keyword>
<dbReference type="EMBL" id="JBHTII010000001">
    <property type="protein sequence ID" value="MFD0790935.1"/>
    <property type="molecule type" value="Genomic_DNA"/>
</dbReference>
<dbReference type="PROSITE" id="PS00059">
    <property type="entry name" value="ADH_ZINC"/>
    <property type="match status" value="1"/>
</dbReference>
<feature type="domain" description="Alcohol dehydrogenase-like N-terminal" evidence="8">
    <location>
        <begin position="26"/>
        <end position="134"/>
    </location>
</feature>
<comment type="similarity">
    <text evidence="2 6">Belongs to the zinc-containing alcohol dehydrogenase family.</text>
</comment>
<dbReference type="PANTHER" id="PTHR43161">
    <property type="entry name" value="SORBITOL DEHYDROGENASE"/>
    <property type="match status" value="1"/>
</dbReference>
<sequence length="352" mass="35828">MTTTKAAVLHAAGDLRIEDRVVRSPGPGEVLVRVGVCGVCGSDATEYSRGPVLTVLPVTLGHEFAGVVEAVGEGVGLPVGATVVCGAGISCGRCKPCRTGRTNLCRSYRTAGLQVDGGLAGHVVVPESILLDVSDSGLPLDTLGLAQPMSIAVHAVSRSGLRAGQDAVIVGVGGIGAFLVHAAVATGARVLAVDRSPERLALATRLGAAATGTAGNVSLSDRLDELGWEADVLFEVSGSSAGLAEVLSAAQPGATIVPVGIQRGDVDVPLGSWTLREYTIIGTVAHAFAADLPRAVELLGARADWTDIASEVIPLSGVVADALEPMLAGRSRQVKTLIDPWIDEDRPAVHTA</sequence>
<dbReference type="SUPFAM" id="SSF50129">
    <property type="entry name" value="GroES-like"/>
    <property type="match status" value="1"/>
</dbReference>
<dbReference type="InterPro" id="IPR013154">
    <property type="entry name" value="ADH-like_N"/>
</dbReference>
<evidence type="ECO:0000313" key="9">
    <source>
        <dbReference type="EMBL" id="MFD0790935.1"/>
    </source>
</evidence>
<dbReference type="Pfam" id="PF00107">
    <property type="entry name" value="ADH_zinc_N"/>
    <property type="match status" value="1"/>
</dbReference>
<comment type="cofactor">
    <cofactor evidence="1 6">
        <name>Zn(2+)</name>
        <dbReference type="ChEBI" id="CHEBI:29105"/>
    </cofactor>
</comment>
<dbReference type="Gene3D" id="3.40.50.720">
    <property type="entry name" value="NAD(P)-binding Rossmann-like Domain"/>
    <property type="match status" value="1"/>
</dbReference>
<evidence type="ECO:0000256" key="4">
    <source>
        <dbReference type="ARBA" id="ARBA00022833"/>
    </source>
</evidence>
<keyword evidence="3 6" id="KW-0479">Metal-binding</keyword>
<dbReference type="SUPFAM" id="SSF51735">
    <property type="entry name" value="NAD(P)-binding Rossmann-fold domains"/>
    <property type="match status" value="1"/>
</dbReference>
<evidence type="ECO:0000259" key="7">
    <source>
        <dbReference type="Pfam" id="PF00107"/>
    </source>
</evidence>
<evidence type="ECO:0000256" key="6">
    <source>
        <dbReference type="RuleBase" id="RU361277"/>
    </source>
</evidence>
<keyword evidence="10" id="KW-1185">Reference proteome</keyword>
<dbReference type="Gene3D" id="3.90.180.10">
    <property type="entry name" value="Medium-chain alcohol dehydrogenases, catalytic domain"/>
    <property type="match status" value="1"/>
</dbReference>
<comment type="caution">
    <text evidence="9">The sequence shown here is derived from an EMBL/GenBank/DDBJ whole genome shotgun (WGS) entry which is preliminary data.</text>
</comment>
<gene>
    <name evidence="9" type="ORF">ACFQ0P_11035</name>
</gene>
<proteinExistence type="inferred from homology"/>
<evidence type="ECO:0000256" key="5">
    <source>
        <dbReference type="ARBA" id="ARBA00023002"/>
    </source>
</evidence>
<evidence type="ECO:0000256" key="1">
    <source>
        <dbReference type="ARBA" id="ARBA00001947"/>
    </source>
</evidence>
<reference evidence="10" key="1">
    <citation type="journal article" date="2019" name="Int. J. Syst. Evol. Microbiol.">
        <title>The Global Catalogue of Microorganisms (GCM) 10K type strain sequencing project: providing services to taxonomists for standard genome sequencing and annotation.</title>
        <authorList>
            <consortium name="The Broad Institute Genomics Platform"/>
            <consortium name="The Broad Institute Genome Sequencing Center for Infectious Disease"/>
            <person name="Wu L."/>
            <person name="Ma J."/>
        </authorList>
    </citation>
    <scope>NUCLEOTIDE SEQUENCE [LARGE SCALE GENOMIC DNA]</scope>
    <source>
        <strain evidence="10">CCUG 54523</strain>
    </source>
</reference>
<evidence type="ECO:0000256" key="2">
    <source>
        <dbReference type="ARBA" id="ARBA00008072"/>
    </source>
</evidence>
<dbReference type="InterPro" id="IPR013149">
    <property type="entry name" value="ADH-like_C"/>
</dbReference>
<dbReference type="RefSeq" id="WP_204978752.1">
    <property type="nucleotide sequence ID" value="NZ_JBHTII010000001.1"/>
</dbReference>
<evidence type="ECO:0000256" key="3">
    <source>
        <dbReference type="ARBA" id="ARBA00022723"/>
    </source>
</evidence>
<keyword evidence="4 6" id="KW-0862">Zinc</keyword>
<evidence type="ECO:0000313" key="10">
    <source>
        <dbReference type="Proteomes" id="UP001597055"/>
    </source>
</evidence>
<dbReference type="InterPro" id="IPR002328">
    <property type="entry name" value="ADH_Zn_CS"/>
</dbReference>
<feature type="domain" description="Alcohol dehydrogenase-like C-terminal" evidence="7">
    <location>
        <begin position="174"/>
        <end position="299"/>
    </location>
</feature>
<evidence type="ECO:0000259" key="8">
    <source>
        <dbReference type="Pfam" id="PF08240"/>
    </source>
</evidence>
<dbReference type="Proteomes" id="UP001597055">
    <property type="component" value="Unassembled WGS sequence"/>
</dbReference>
<organism evidence="9 10">
    <name type="scientific">Microbacterium insulae</name>
    <dbReference type="NCBI Taxonomy" id="483014"/>
    <lineage>
        <taxon>Bacteria</taxon>
        <taxon>Bacillati</taxon>
        <taxon>Actinomycetota</taxon>
        <taxon>Actinomycetes</taxon>
        <taxon>Micrococcales</taxon>
        <taxon>Microbacteriaceae</taxon>
        <taxon>Microbacterium</taxon>
    </lineage>
</organism>
<protein>
    <submittedName>
        <fullName evidence="9">Zinc-binding dehydrogenase</fullName>
    </submittedName>
</protein>
<dbReference type="InterPro" id="IPR011032">
    <property type="entry name" value="GroES-like_sf"/>
</dbReference>